<evidence type="ECO:0000313" key="2">
    <source>
        <dbReference type="EMBL" id="MCL1106992.1"/>
    </source>
</evidence>
<feature type="region of interest" description="Disordered" evidence="1">
    <location>
        <begin position="59"/>
        <end position="99"/>
    </location>
</feature>
<feature type="region of interest" description="Disordered" evidence="1">
    <location>
        <begin position="119"/>
        <end position="144"/>
    </location>
</feature>
<comment type="caution">
    <text evidence="2">The sequence shown here is derived from an EMBL/GenBank/DDBJ whole genome shotgun (WGS) entry which is preliminary data.</text>
</comment>
<feature type="compositionally biased region" description="Low complexity" evidence="1">
    <location>
        <begin position="86"/>
        <end position="99"/>
    </location>
</feature>
<reference evidence="2" key="1">
    <citation type="submission" date="2022-01" db="EMBL/GenBank/DDBJ databases">
        <title>Whole genome-based taxonomy of the Shewanellaceae.</title>
        <authorList>
            <person name="Martin-Rodriguez A.J."/>
        </authorList>
    </citation>
    <scope>NUCLEOTIDE SEQUENCE</scope>
    <source>
        <strain evidence="2">DSM 23803</strain>
    </source>
</reference>
<gene>
    <name evidence="2" type="ORF">L2749_17330</name>
</gene>
<dbReference type="EMBL" id="JAKILJ010000046">
    <property type="protein sequence ID" value="MCL1106992.1"/>
    <property type="molecule type" value="Genomic_DNA"/>
</dbReference>
<accession>A0A9X2CF34</accession>
<evidence type="ECO:0000256" key="1">
    <source>
        <dbReference type="SAM" id="MobiDB-lite"/>
    </source>
</evidence>
<dbReference type="RefSeq" id="WP_188926340.1">
    <property type="nucleotide sequence ID" value="NZ_BMQI01000043.1"/>
</dbReference>
<organism evidence="2 3">
    <name type="scientific">Shewanella algicola</name>
    <dbReference type="NCBI Taxonomy" id="640633"/>
    <lineage>
        <taxon>Bacteria</taxon>
        <taxon>Pseudomonadati</taxon>
        <taxon>Pseudomonadota</taxon>
        <taxon>Gammaproteobacteria</taxon>
        <taxon>Alteromonadales</taxon>
        <taxon>Shewanellaceae</taxon>
        <taxon>Shewanella</taxon>
    </lineage>
</organism>
<dbReference type="AlphaFoldDB" id="A0A9X2CF34"/>
<sequence>MIINTHYPQVPLATSNVATDLARVDNQQKPPIIPPQEPSKGHEERAFNPQNERAAAYVVAEKKQQQDQSQRQQQGLTQQSVDPKALLQQPTRQQTRQQQTVRVLANLTPALQRKDIQIKSQSTAVNDQTELKQHQKDSSMSNANAQQFGQRIGQFYQQQSAPNIESQLQILA</sequence>
<feature type="compositionally biased region" description="Low complexity" evidence="1">
    <location>
        <begin position="66"/>
        <end position="79"/>
    </location>
</feature>
<feature type="region of interest" description="Disordered" evidence="1">
    <location>
        <begin position="25"/>
        <end position="45"/>
    </location>
</feature>
<keyword evidence="3" id="KW-1185">Reference proteome</keyword>
<feature type="compositionally biased region" description="Polar residues" evidence="1">
    <location>
        <begin position="119"/>
        <end position="128"/>
    </location>
</feature>
<protein>
    <submittedName>
        <fullName evidence="2">Uncharacterized protein</fullName>
    </submittedName>
</protein>
<name>A0A9X2CF34_9GAMM</name>
<evidence type="ECO:0000313" key="3">
    <source>
        <dbReference type="Proteomes" id="UP001139408"/>
    </source>
</evidence>
<dbReference type="Proteomes" id="UP001139408">
    <property type="component" value="Unassembled WGS sequence"/>
</dbReference>
<proteinExistence type="predicted"/>